<dbReference type="PANTHER" id="PTHR37549:SF1">
    <property type="entry name" value="LIPOPROTEIN LPRI"/>
    <property type="match status" value="1"/>
</dbReference>
<reference evidence="3 4" key="1">
    <citation type="submission" date="2018-11" db="EMBL/GenBank/DDBJ databases">
        <title>Paraburkholderia sp. DHOA04, isolated from soil.</title>
        <authorList>
            <person name="Gao Z.-H."/>
            <person name="Qiu L.-H."/>
            <person name="Fu J.-C."/>
        </authorList>
    </citation>
    <scope>NUCLEOTIDE SEQUENCE [LARGE SCALE GENOMIC DNA]</scope>
    <source>
        <strain evidence="3 4">DHOA04</strain>
    </source>
</reference>
<dbReference type="GO" id="GO:0005576">
    <property type="term" value="C:extracellular region"/>
    <property type="evidence" value="ECO:0007669"/>
    <property type="project" value="TreeGrafter"/>
</dbReference>
<name>A0A3N6MLJ5_9BURK</name>
<gene>
    <name evidence="3" type="ORF">D1Y85_17380</name>
</gene>
<feature type="compositionally biased region" description="Low complexity" evidence="1">
    <location>
        <begin position="285"/>
        <end position="296"/>
    </location>
</feature>
<protein>
    <recommendedName>
        <fullName evidence="5">DUF1311 domain-containing protein</fullName>
    </recommendedName>
</protein>
<dbReference type="PANTHER" id="PTHR37549">
    <property type="entry name" value="LIPOPROTEIN LPRI"/>
    <property type="match status" value="1"/>
</dbReference>
<evidence type="ECO:0000313" key="3">
    <source>
        <dbReference type="EMBL" id="RQH04664.1"/>
    </source>
</evidence>
<evidence type="ECO:0000256" key="1">
    <source>
        <dbReference type="SAM" id="MobiDB-lite"/>
    </source>
</evidence>
<dbReference type="RefSeq" id="WP_124152317.1">
    <property type="nucleotide sequence ID" value="NZ_RQIS01000012.1"/>
</dbReference>
<dbReference type="InterPro" id="IPR052755">
    <property type="entry name" value="Lysozyme_Inhibitor_LprI"/>
</dbReference>
<dbReference type="EMBL" id="RQIS01000012">
    <property type="protein sequence ID" value="RQH04664.1"/>
    <property type="molecule type" value="Genomic_DNA"/>
</dbReference>
<evidence type="ECO:0000313" key="4">
    <source>
        <dbReference type="Proteomes" id="UP000272778"/>
    </source>
</evidence>
<feature type="region of interest" description="Disordered" evidence="1">
    <location>
        <begin position="280"/>
        <end position="301"/>
    </location>
</feature>
<feature type="region of interest" description="Disordered" evidence="1">
    <location>
        <begin position="310"/>
        <end position="329"/>
    </location>
</feature>
<keyword evidence="2" id="KW-0732">Signal</keyword>
<proteinExistence type="predicted"/>
<comment type="caution">
    <text evidence="3">The sequence shown here is derived from an EMBL/GenBank/DDBJ whole genome shotgun (WGS) entry which is preliminary data.</text>
</comment>
<feature type="chain" id="PRO_5018131115" description="DUF1311 domain-containing protein" evidence="2">
    <location>
        <begin position="37"/>
        <end position="329"/>
    </location>
</feature>
<organism evidence="3 4">
    <name type="scientific">Paraburkholderia dinghuensis</name>
    <dbReference type="NCBI Taxonomy" id="2305225"/>
    <lineage>
        <taxon>Bacteria</taxon>
        <taxon>Pseudomonadati</taxon>
        <taxon>Pseudomonadota</taxon>
        <taxon>Betaproteobacteria</taxon>
        <taxon>Burkholderiales</taxon>
        <taxon>Burkholderiaceae</taxon>
        <taxon>Paraburkholderia</taxon>
    </lineage>
</organism>
<feature type="compositionally biased region" description="Low complexity" evidence="1">
    <location>
        <begin position="314"/>
        <end position="329"/>
    </location>
</feature>
<keyword evidence="4" id="KW-1185">Reference proteome</keyword>
<evidence type="ECO:0008006" key="5">
    <source>
        <dbReference type="Google" id="ProtNLM"/>
    </source>
</evidence>
<dbReference type="AlphaFoldDB" id="A0A3N6MLJ5"/>
<accession>A0A3N6MLJ5</accession>
<dbReference type="OrthoDB" id="5450120at2"/>
<evidence type="ECO:0000256" key="2">
    <source>
        <dbReference type="SAM" id="SignalP"/>
    </source>
</evidence>
<feature type="signal peptide" evidence="2">
    <location>
        <begin position="1"/>
        <end position="36"/>
    </location>
</feature>
<dbReference type="Proteomes" id="UP000272778">
    <property type="component" value="Unassembled WGS sequence"/>
</dbReference>
<sequence>MNREQKIRRAHFLHRCLNAAAIVLVASLTSSPFAHAASFRCPHNASASERLVCSDPTLSALDDKLAALYRNAFNTVADADALDADRVSQWQWRQHNCQEKECVTAWYNRRIAELEGDLKHGKEVAVQRVKEGVVDQHLTPPAQDAVLEMNGIEPAQTGQKAAPASPADNVKDVTKAGANSASARENATLKLQKMQSGVTADERQKRLTEAYAHHLPAGDAAASARTDTSAMAAKMANASAALAIVVGMAPLDSPVAQSAKITGNGAASTTENNPAIGASETMQDRAAAQRSAQSSAKSGTNVITCSAVASQEPVRAAESSSESGAVVVK</sequence>